<feature type="region of interest" description="Disordered" evidence="3">
    <location>
        <begin position="305"/>
        <end position="353"/>
    </location>
</feature>
<dbReference type="SUPFAM" id="SSF53850">
    <property type="entry name" value="Periplasmic binding protein-like II"/>
    <property type="match status" value="1"/>
</dbReference>
<keyword evidence="2" id="KW-0732">Signal</keyword>
<comment type="caution">
    <text evidence="4">The sequence shown here is derived from an EMBL/GenBank/DDBJ whole genome shotgun (WGS) entry which is preliminary data.</text>
</comment>
<dbReference type="NCBIfam" id="TIGR01098">
    <property type="entry name" value="3A0109s03R"/>
    <property type="match status" value="1"/>
</dbReference>
<name>A0A367ZPV1_9BACT</name>
<evidence type="ECO:0000256" key="1">
    <source>
        <dbReference type="ARBA" id="ARBA00007162"/>
    </source>
</evidence>
<dbReference type="CDD" id="cd01071">
    <property type="entry name" value="PBP2_PhnD_like"/>
    <property type="match status" value="1"/>
</dbReference>
<dbReference type="AlphaFoldDB" id="A0A367ZPV1"/>
<dbReference type="PANTHER" id="PTHR35841:SF1">
    <property type="entry name" value="PHOSPHONATES-BINDING PERIPLASMIC PROTEIN"/>
    <property type="match status" value="1"/>
</dbReference>
<comment type="similarity">
    <text evidence="1">Belongs to the phosphate/phosphite/phosphonate binding protein family.</text>
</comment>
<dbReference type="Proteomes" id="UP000252355">
    <property type="component" value="Unassembled WGS sequence"/>
</dbReference>
<sequence length="353" mass="38089">MSSSLFARVGGLILLALLLTIAPGRATEPSEPAPAGPYADMVLRLGRVPFAGPGEVVRKIGWMQEYLKKAVGVAEVRLVFSRDRNYESLMTKVGSGEIDIAWLSTVAYLRGRERYRLQPLVRPIRGNATSYRGIIIVRKDSGVKTLADLRGKRIAWVDPESSSGYIFPRALLLQAGLDPARDLREERFLQKHDAVVWNVFLGKVDAGACFDDARKLLGNPLMIERLDVIGRTEPIPNEPIVCRNDLPAPLIARLREAFLALDAANPEHRAYLTIDADDFQGFVAATDEDYESARRLLATVDAAAPPASGSAALSAPRPIPSPLPGPRATQELGEGPAPEAPSPSGSASLSAAP</sequence>
<evidence type="ECO:0000256" key="3">
    <source>
        <dbReference type="SAM" id="MobiDB-lite"/>
    </source>
</evidence>
<protein>
    <submittedName>
        <fullName evidence="4">Phosphonate ABC transporter phosphate-binding periplasmic component</fullName>
    </submittedName>
</protein>
<dbReference type="InterPro" id="IPR005770">
    <property type="entry name" value="PhnD"/>
</dbReference>
<evidence type="ECO:0000256" key="2">
    <source>
        <dbReference type="ARBA" id="ARBA00022729"/>
    </source>
</evidence>
<reference evidence="4 5" key="1">
    <citation type="submission" date="2018-05" db="EMBL/GenBank/DDBJ databases">
        <title>A metagenomic window into the 2 km-deep terrestrial subsurface aquifer revealed taxonomically and functionally diverse microbial community comprising novel uncultured bacterial lineages.</title>
        <authorList>
            <person name="Kadnikov V.V."/>
            <person name="Mardanov A.V."/>
            <person name="Beletsky A.V."/>
            <person name="Banks D."/>
            <person name="Pimenov N.V."/>
            <person name="Frank Y.A."/>
            <person name="Karnachuk O.V."/>
            <person name="Ravin N.V."/>
        </authorList>
    </citation>
    <scope>NUCLEOTIDE SEQUENCE [LARGE SCALE GENOMIC DNA]</scope>
    <source>
        <strain evidence="4">BY5</strain>
    </source>
</reference>
<dbReference type="EMBL" id="QOQW01000010">
    <property type="protein sequence ID" value="RCK79769.1"/>
    <property type="molecule type" value="Genomic_DNA"/>
</dbReference>
<dbReference type="Gene3D" id="3.40.190.10">
    <property type="entry name" value="Periplasmic binding protein-like II"/>
    <property type="match status" value="2"/>
</dbReference>
<dbReference type="GO" id="GO:0055085">
    <property type="term" value="P:transmembrane transport"/>
    <property type="evidence" value="ECO:0007669"/>
    <property type="project" value="InterPro"/>
</dbReference>
<feature type="compositionally biased region" description="Low complexity" evidence="3">
    <location>
        <begin position="305"/>
        <end position="316"/>
    </location>
</feature>
<proteinExistence type="inferred from homology"/>
<accession>A0A367ZPV1</accession>
<dbReference type="Pfam" id="PF12974">
    <property type="entry name" value="Phosphonate-bd"/>
    <property type="match status" value="1"/>
</dbReference>
<dbReference type="GO" id="GO:0043190">
    <property type="term" value="C:ATP-binding cassette (ABC) transporter complex"/>
    <property type="evidence" value="ECO:0007669"/>
    <property type="project" value="InterPro"/>
</dbReference>
<feature type="compositionally biased region" description="Low complexity" evidence="3">
    <location>
        <begin position="326"/>
        <end position="353"/>
    </location>
</feature>
<evidence type="ECO:0000313" key="4">
    <source>
        <dbReference type="EMBL" id="RCK79769.1"/>
    </source>
</evidence>
<dbReference type="PANTHER" id="PTHR35841">
    <property type="entry name" value="PHOSPHONATES-BINDING PERIPLASMIC PROTEIN"/>
    <property type="match status" value="1"/>
</dbReference>
<evidence type="ECO:0000313" key="5">
    <source>
        <dbReference type="Proteomes" id="UP000252355"/>
    </source>
</evidence>
<organism evidence="4 5">
    <name type="scientific">Candidatus Ozemobacter sibiricus</name>
    <dbReference type="NCBI Taxonomy" id="2268124"/>
    <lineage>
        <taxon>Bacteria</taxon>
        <taxon>Candidatus Ozemobacteria</taxon>
        <taxon>Candidatus Ozemobacterales</taxon>
        <taxon>Candidatus Ozemobacteraceae</taxon>
        <taxon>Candidatus Ozemobacter</taxon>
    </lineage>
</organism>
<gene>
    <name evidence="4" type="ORF">OZSIB_3923</name>
</gene>